<name>A0A9P6CX83_9AGAR</name>
<comment type="caution">
    <text evidence="1">The sequence shown here is derived from an EMBL/GenBank/DDBJ whole genome shotgun (WGS) entry which is preliminary data.</text>
</comment>
<dbReference type="OrthoDB" id="3244206at2759"/>
<gene>
    <name evidence="1" type="ORF">BDN70DRAFT_882512</name>
</gene>
<reference evidence="1" key="1">
    <citation type="submission" date="2020-11" db="EMBL/GenBank/DDBJ databases">
        <authorList>
            <consortium name="DOE Joint Genome Institute"/>
            <person name="Ahrendt S."/>
            <person name="Riley R."/>
            <person name="Andreopoulos W."/>
            <person name="Labutti K."/>
            <person name="Pangilinan J."/>
            <person name="Ruiz-Duenas F.J."/>
            <person name="Barrasa J.M."/>
            <person name="Sanchez-Garcia M."/>
            <person name="Camarero S."/>
            <person name="Miyauchi S."/>
            <person name="Serrano A."/>
            <person name="Linde D."/>
            <person name="Babiker R."/>
            <person name="Drula E."/>
            <person name="Ayuso-Fernandez I."/>
            <person name="Pacheco R."/>
            <person name="Padilla G."/>
            <person name="Ferreira P."/>
            <person name="Barriuso J."/>
            <person name="Kellner H."/>
            <person name="Castanera R."/>
            <person name="Alfaro M."/>
            <person name="Ramirez L."/>
            <person name="Pisabarro A.G."/>
            <person name="Kuo A."/>
            <person name="Tritt A."/>
            <person name="Lipzen A."/>
            <person name="He G."/>
            <person name="Yan M."/>
            <person name="Ng V."/>
            <person name="Cullen D."/>
            <person name="Martin F."/>
            <person name="Rosso M.-N."/>
            <person name="Henrissat B."/>
            <person name="Hibbett D."/>
            <person name="Martinez A.T."/>
            <person name="Grigoriev I.V."/>
        </authorList>
    </citation>
    <scope>NUCLEOTIDE SEQUENCE</scope>
    <source>
        <strain evidence="1">CIRM-BRFM 674</strain>
    </source>
</reference>
<sequence length="266" mass="31103">MDSLQELLNELRDYDIRTDPQRIQAAKVINILDKAFTRGGDEIRDRKPPLNLVVYAIKNIIFPSFLPELMSEFLHLLTMVEFYRQKMTERASELLVWDLYCRSEGDPSVCLTPEERKFCEKLDQHQESLRKIYLNVVSECCAMELSALWLSSSNTDFWIRWNDYFSILKDEDSDTITHTFHYRMTPREKSFLYEAAYAVSKFMETTVRWAGDQSATDQPIQDAFQSKDFREEFPVPQLSEESLDSISFVLDFVQDAALRIASIKGL</sequence>
<evidence type="ECO:0000313" key="2">
    <source>
        <dbReference type="Proteomes" id="UP000807469"/>
    </source>
</evidence>
<dbReference type="EMBL" id="MU155297">
    <property type="protein sequence ID" value="KAF9476350.1"/>
    <property type="molecule type" value="Genomic_DNA"/>
</dbReference>
<dbReference type="Proteomes" id="UP000807469">
    <property type="component" value="Unassembled WGS sequence"/>
</dbReference>
<evidence type="ECO:0000313" key="1">
    <source>
        <dbReference type="EMBL" id="KAF9476350.1"/>
    </source>
</evidence>
<proteinExistence type="predicted"/>
<dbReference type="AlphaFoldDB" id="A0A9P6CX83"/>
<protein>
    <submittedName>
        <fullName evidence="1">Uncharacterized protein</fullName>
    </submittedName>
</protein>
<keyword evidence="2" id="KW-1185">Reference proteome</keyword>
<organism evidence="1 2">
    <name type="scientific">Pholiota conissans</name>
    <dbReference type="NCBI Taxonomy" id="109636"/>
    <lineage>
        <taxon>Eukaryota</taxon>
        <taxon>Fungi</taxon>
        <taxon>Dikarya</taxon>
        <taxon>Basidiomycota</taxon>
        <taxon>Agaricomycotina</taxon>
        <taxon>Agaricomycetes</taxon>
        <taxon>Agaricomycetidae</taxon>
        <taxon>Agaricales</taxon>
        <taxon>Agaricineae</taxon>
        <taxon>Strophariaceae</taxon>
        <taxon>Pholiota</taxon>
    </lineage>
</organism>
<accession>A0A9P6CX83</accession>